<accession>B3JLI7</accession>
<dbReference type="Proteomes" id="UP000003146">
    <property type="component" value="Unassembled WGS sequence"/>
</dbReference>
<sequence>METMKKQKGVYSYMSISHLQKCRNINSSMETMKKNHKSYTAICPFFICKCVEIIIH</sequence>
<comment type="caution">
    <text evidence="1">The sequence shown here is derived from an EMBL/GenBank/DDBJ whole genome shotgun (WGS) entry which is preliminary data.</text>
</comment>
<evidence type="ECO:0000313" key="2">
    <source>
        <dbReference type="Proteomes" id="UP000003146"/>
    </source>
</evidence>
<organism evidence="1 2">
    <name type="scientific">Phocaeicola coprocola DSM 17136</name>
    <dbReference type="NCBI Taxonomy" id="470145"/>
    <lineage>
        <taxon>Bacteria</taxon>
        <taxon>Pseudomonadati</taxon>
        <taxon>Bacteroidota</taxon>
        <taxon>Bacteroidia</taxon>
        <taxon>Bacteroidales</taxon>
        <taxon>Bacteroidaceae</taxon>
        <taxon>Phocaeicola</taxon>
    </lineage>
</organism>
<proteinExistence type="predicted"/>
<dbReference type="AlphaFoldDB" id="B3JLI7"/>
<gene>
    <name evidence="1" type="ORF">BACCOP_02782</name>
</gene>
<dbReference type="HOGENOM" id="CLU_3004383_0_0_10"/>
<protein>
    <submittedName>
        <fullName evidence="1">Uncharacterized protein</fullName>
    </submittedName>
</protein>
<dbReference type="EMBL" id="ABIY02000099">
    <property type="protein sequence ID" value="EDV00168.1"/>
    <property type="molecule type" value="Genomic_DNA"/>
</dbReference>
<name>B3JLI7_9BACT</name>
<reference evidence="1 2" key="1">
    <citation type="submission" date="2008-04" db="EMBL/GenBank/DDBJ databases">
        <title>Draft genome sequence of Bacteroides coprocola (DSM 17136).</title>
        <authorList>
            <person name="Sudarsanam P."/>
            <person name="Ley R."/>
            <person name="Guruge J."/>
            <person name="Turnbaugh P.J."/>
            <person name="Mahowald M."/>
            <person name="Liep D."/>
            <person name="Gordon J."/>
        </authorList>
    </citation>
    <scope>NUCLEOTIDE SEQUENCE [LARGE SCALE GENOMIC DNA]</scope>
    <source>
        <strain evidence="1 2">DSM 17136</strain>
    </source>
</reference>
<evidence type="ECO:0000313" key="1">
    <source>
        <dbReference type="EMBL" id="EDV00168.1"/>
    </source>
</evidence>
<reference evidence="1 2" key="2">
    <citation type="submission" date="2008-04" db="EMBL/GenBank/DDBJ databases">
        <authorList>
            <person name="Fulton L."/>
            <person name="Clifton S."/>
            <person name="Fulton B."/>
            <person name="Xu J."/>
            <person name="Minx P."/>
            <person name="Pepin K.H."/>
            <person name="Johnson M."/>
            <person name="Thiruvilangam P."/>
            <person name="Bhonagiri V."/>
            <person name="Nash W.E."/>
            <person name="Mardis E.R."/>
            <person name="Wilson R.K."/>
        </authorList>
    </citation>
    <scope>NUCLEOTIDE SEQUENCE [LARGE SCALE GENOMIC DNA]</scope>
    <source>
        <strain evidence="1 2">DSM 17136</strain>
    </source>
</reference>